<evidence type="ECO:0000313" key="1">
    <source>
        <dbReference type="EMBL" id="SFS04711.1"/>
    </source>
</evidence>
<evidence type="ECO:0000313" key="2">
    <source>
        <dbReference type="Proteomes" id="UP000199024"/>
    </source>
</evidence>
<dbReference type="AlphaFoldDB" id="A0A1I6LMP1"/>
<proteinExistence type="predicted"/>
<dbReference type="STRING" id="474950.SAMN05421771_0964"/>
<name>A0A1I6LMP1_9BACT</name>
<sequence length="161" mass="17988">MRMDDERWVGLEGGYRVPFDPRTLLVHLRLAPEDAVLWSELIEGLYHQGDVGEASYAAVPVMVSFGVELERMPWQMLALVASIEMARNQGENPDVPGWLAEEYGAALSTLAEECMKRLPEIEGEEAARGMLCILALWKGFSIYARVLGEYSEAELVEMLPA</sequence>
<protein>
    <submittedName>
        <fullName evidence="1">Uncharacterized protein</fullName>
    </submittedName>
</protein>
<gene>
    <name evidence="1" type="ORF">SAMN05421771_0964</name>
</gene>
<keyword evidence="2" id="KW-1185">Reference proteome</keyword>
<organism evidence="1 2">
    <name type="scientific">Granulicella pectinivorans</name>
    <dbReference type="NCBI Taxonomy" id="474950"/>
    <lineage>
        <taxon>Bacteria</taxon>
        <taxon>Pseudomonadati</taxon>
        <taxon>Acidobacteriota</taxon>
        <taxon>Terriglobia</taxon>
        <taxon>Terriglobales</taxon>
        <taxon>Acidobacteriaceae</taxon>
        <taxon>Granulicella</taxon>
    </lineage>
</organism>
<dbReference type="Proteomes" id="UP000199024">
    <property type="component" value="Unassembled WGS sequence"/>
</dbReference>
<reference evidence="1 2" key="1">
    <citation type="submission" date="2016-10" db="EMBL/GenBank/DDBJ databases">
        <authorList>
            <person name="de Groot N.N."/>
        </authorList>
    </citation>
    <scope>NUCLEOTIDE SEQUENCE [LARGE SCALE GENOMIC DNA]</scope>
    <source>
        <strain evidence="1 2">DSM 21001</strain>
    </source>
</reference>
<dbReference type="EMBL" id="FOZL01000001">
    <property type="protein sequence ID" value="SFS04711.1"/>
    <property type="molecule type" value="Genomic_DNA"/>
</dbReference>
<accession>A0A1I6LMP1</accession>